<dbReference type="Gene3D" id="3.30.200.20">
    <property type="entry name" value="Phosphorylase Kinase, domain 1"/>
    <property type="match status" value="1"/>
</dbReference>
<evidence type="ECO:0000256" key="2">
    <source>
        <dbReference type="ARBA" id="ARBA00022679"/>
    </source>
</evidence>
<keyword evidence="1" id="KW-0723">Serine/threonine-protein kinase</keyword>
<keyword evidence="3 6" id="KW-0547">Nucleotide-binding</keyword>
<evidence type="ECO:0000313" key="10">
    <source>
        <dbReference type="Proteomes" id="UP000290900"/>
    </source>
</evidence>
<evidence type="ECO:0000256" key="7">
    <source>
        <dbReference type="SAM" id="MobiDB-lite"/>
    </source>
</evidence>
<evidence type="ECO:0000256" key="6">
    <source>
        <dbReference type="PROSITE-ProRule" id="PRU10141"/>
    </source>
</evidence>
<dbReference type="SMART" id="SM00220">
    <property type="entry name" value="S_TKc"/>
    <property type="match status" value="1"/>
</dbReference>
<dbReference type="Gene3D" id="1.10.510.10">
    <property type="entry name" value="Transferase(Phosphotransferase) domain 1"/>
    <property type="match status" value="2"/>
</dbReference>
<dbReference type="PROSITE" id="PS00107">
    <property type="entry name" value="PROTEIN_KINASE_ATP"/>
    <property type="match status" value="1"/>
</dbReference>
<dbReference type="PANTHER" id="PTHR45646:SF11">
    <property type="entry name" value="SERINE_THREONINE-PROTEIN KINASE DOA"/>
    <property type="match status" value="1"/>
</dbReference>
<dbReference type="PANTHER" id="PTHR45646">
    <property type="entry name" value="SERINE/THREONINE-PROTEIN KINASE DOA-RELATED"/>
    <property type="match status" value="1"/>
</dbReference>
<dbReference type="GO" id="GO:0043484">
    <property type="term" value="P:regulation of RNA splicing"/>
    <property type="evidence" value="ECO:0007669"/>
    <property type="project" value="TreeGrafter"/>
</dbReference>
<dbReference type="GO" id="GO:0004674">
    <property type="term" value="F:protein serine/threonine kinase activity"/>
    <property type="evidence" value="ECO:0007669"/>
    <property type="project" value="UniProtKB-KW"/>
</dbReference>
<evidence type="ECO:0000256" key="5">
    <source>
        <dbReference type="ARBA" id="ARBA00022840"/>
    </source>
</evidence>
<dbReference type="OrthoDB" id="283111at2759"/>
<keyword evidence="5 6" id="KW-0067">ATP-binding</keyword>
<gene>
    <name evidence="9" type="ORF">BRENAR_LOCUS1244</name>
</gene>
<accession>A0A448YHW0</accession>
<dbReference type="InterPro" id="IPR000719">
    <property type="entry name" value="Prot_kinase_dom"/>
</dbReference>
<feature type="compositionally biased region" description="Low complexity" evidence="7">
    <location>
        <begin position="196"/>
        <end position="218"/>
    </location>
</feature>
<dbReference type="InterPro" id="IPR017441">
    <property type="entry name" value="Protein_kinase_ATP_BS"/>
</dbReference>
<keyword evidence="4" id="KW-0418">Kinase</keyword>
<evidence type="ECO:0000256" key="1">
    <source>
        <dbReference type="ARBA" id="ARBA00022527"/>
    </source>
</evidence>
<keyword evidence="10" id="KW-1185">Reference proteome</keyword>
<dbReference type="Proteomes" id="UP000290900">
    <property type="component" value="Unassembled WGS sequence"/>
</dbReference>
<dbReference type="PROSITE" id="PS50011">
    <property type="entry name" value="PROTEIN_KINASE_DOM"/>
    <property type="match status" value="1"/>
</dbReference>
<organism evidence="9 10">
    <name type="scientific">Brettanomyces naardenensis</name>
    <name type="common">Yeast</name>
    <dbReference type="NCBI Taxonomy" id="13370"/>
    <lineage>
        <taxon>Eukaryota</taxon>
        <taxon>Fungi</taxon>
        <taxon>Dikarya</taxon>
        <taxon>Ascomycota</taxon>
        <taxon>Saccharomycotina</taxon>
        <taxon>Pichiomycetes</taxon>
        <taxon>Pichiales</taxon>
        <taxon>Pichiaceae</taxon>
        <taxon>Brettanomyces</taxon>
    </lineage>
</organism>
<feature type="domain" description="Protein kinase" evidence="8">
    <location>
        <begin position="364"/>
        <end position="735"/>
    </location>
</feature>
<proteinExistence type="predicted"/>
<evidence type="ECO:0000256" key="4">
    <source>
        <dbReference type="ARBA" id="ARBA00022777"/>
    </source>
</evidence>
<feature type="region of interest" description="Disordered" evidence="7">
    <location>
        <begin position="192"/>
        <end position="236"/>
    </location>
</feature>
<dbReference type="InParanoid" id="A0A448YHW0"/>
<feature type="region of interest" description="Disordered" evidence="7">
    <location>
        <begin position="305"/>
        <end position="347"/>
    </location>
</feature>
<dbReference type="InterPro" id="IPR051175">
    <property type="entry name" value="CLK_kinases"/>
</dbReference>
<dbReference type="SUPFAM" id="SSF56112">
    <property type="entry name" value="Protein kinase-like (PK-like)"/>
    <property type="match status" value="1"/>
</dbReference>
<dbReference type="FunCoup" id="A0A448YHW0">
    <property type="interactions" value="724"/>
</dbReference>
<name>A0A448YHW0_BRENA</name>
<dbReference type="Pfam" id="PF00069">
    <property type="entry name" value="Pkinase"/>
    <property type="match status" value="1"/>
</dbReference>
<evidence type="ECO:0000313" key="9">
    <source>
        <dbReference type="EMBL" id="VEU20509.1"/>
    </source>
</evidence>
<feature type="binding site" evidence="6">
    <location>
        <position position="393"/>
    </location>
    <ligand>
        <name>ATP</name>
        <dbReference type="ChEBI" id="CHEBI:30616"/>
    </ligand>
</feature>
<dbReference type="GO" id="GO:0005634">
    <property type="term" value="C:nucleus"/>
    <property type="evidence" value="ECO:0007669"/>
    <property type="project" value="TreeGrafter"/>
</dbReference>
<reference evidence="9 10" key="1">
    <citation type="submission" date="2018-12" db="EMBL/GenBank/DDBJ databases">
        <authorList>
            <person name="Tiukova I."/>
            <person name="Dainat J."/>
        </authorList>
    </citation>
    <scope>NUCLEOTIDE SEQUENCE [LARGE SCALE GENOMIC DNA]</scope>
</reference>
<feature type="compositionally biased region" description="Acidic residues" evidence="7">
    <location>
        <begin position="305"/>
        <end position="324"/>
    </location>
</feature>
<dbReference type="EMBL" id="CAACVR010000004">
    <property type="protein sequence ID" value="VEU20509.1"/>
    <property type="molecule type" value="Genomic_DNA"/>
</dbReference>
<dbReference type="GO" id="GO:0005524">
    <property type="term" value="F:ATP binding"/>
    <property type="evidence" value="ECO:0007669"/>
    <property type="project" value="UniProtKB-UniRule"/>
</dbReference>
<dbReference type="CDD" id="cd14134">
    <property type="entry name" value="PKc_CLK"/>
    <property type="match status" value="1"/>
</dbReference>
<dbReference type="InterPro" id="IPR011009">
    <property type="entry name" value="Kinase-like_dom_sf"/>
</dbReference>
<dbReference type="AlphaFoldDB" id="A0A448YHW0"/>
<feature type="region of interest" description="Disordered" evidence="7">
    <location>
        <begin position="1"/>
        <end position="27"/>
    </location>
</feature>
<sequence length="746" mass="84749">MSTARMAHINRKRPRLHSGAASGSHVKGDFSQLEADSAVSTALPLPLSGTLAATAANLVQPEVIDLDSDSENYAFKDQVVLPQQAGKRPKNYSSVNSALEVADDFFSRQVPQQQPQQQQQRKRGAYCENIDEDDLADGNEFDEFYEPQDNQIIQDPELYPQQQWFKPRILSDEEAPSDGSMTSPYATHQFDGQIASPRSTSSSSSSSSTGTSSYASNSVPSRTTSQGMIGRILKRRRTRSVPQLPYTRLRYIPLADKQSVMEKVGEVATTLIPHYPMANYTYGNKHGHVQPRKFSFDYAHHEQALIEDEEDQEEESDDNDDDDSGRDHVSQDSSSSSTLEDTPCDDKDGHYIVTPGATFANGRFQIRSLLGQGTFGKVVRAYDRQNHSTVAIKIIKSIPKYREASKIELRVLAMLKKHDPTNVNQCIHLRECFDYRGHICIVTDMLNISLYDFLEKNQFLPFPGSHIQAIARQILRSVAFLHDMNLIHTDLKPENILLQDDTYVRKPFKKPRSSKVLYRRILRDPKIFTIDFGSAIFDDEYHSSVVSTRHYRAPEIVLGTGWSFPCDIWSVGCILVELLTGDALFRTHENAQHLAMMEKVVGEPIDLKLVRQSFNHFYHTNGQRRENRHSSEECIADTFSRSTGRLIFPTSSTPRKLVGEVDQLPFVADMIGSRVGFRFSPKLSLRESVTAFKVPKARRNEYKFWYFFIDLIRRMLTFDPEKRISAMEAMNHKWFKCGVMDDGLSV</sequence>
<keyword evidence="2" id="KW-0808">Transferase</keyword>
<dbReference type="GO" id="GO:0030447">
    <property type="term" value="P:filamentous growth"/>
    <property type="evidence" value="ECO:0007669"/>
    <property type="project" value="UniProtKB-ARBA"/>
</dbReference>
<dbReference type="InterPro" id="IPR008271">
    <property type="entry name" value="Ser/Thr_kinase_AS"/>
</dbReference>
<protein>
    <submittedName>
        <fullName evidence="9">DEKNAAC101253</fullName>
    </submittedName>
</protein>
<evidence type="ECO:0000259" key="8">
    <source>
        <dbReference type="PROSITE" id="PS50011"/>
    </source>
</evidence>
<dbReference type="STRING" id="13370.A0A448YHW0"/>
<dbReference type="PROSITE" id="PS00108">
    <property type="entry name" value="PROTEIN_KINASE_ST"/>
    <property type="match status" value="1"/>
</dbReference>
<evidence type="ECO:0000256" key="3">
    <source>
        <dbReference type="ARBA" id="ARBA00022741"/>
    </source>
</evidence>